<keyword evidence="3" id="KW-1185">Reference proteome</keyword>
<keyword evidence="1" id="KW-0472">Membrane</keyword>
<gene>
    <name evidence="2" type="ORF">SAMN05421773_10280</name>
</gene>
<dbReference type="AlphaFoldDB" id="A0A1I1GPK8"/>
<evidence type="ECO:0000313" key="2">
    <source>
        <dbReference type="EMBL" id="SFC13441.1"/>
    </source>
</evidence>
<sequence length="70" mass="6946">MSMARVARRVATAAAYGGGGIGLLGGVAAGILLAEMQMARRSIGVNDDIPPDADGLYGAEYGGVPGSRVP</sequence>
<keyword evidence="1" id="KW-1133">Transmembrane helix</keyword>
<feature type="transmembrane region" description="Helical" evidence="1">
    <location>
        <begin position="13"/>
        <end position="34"/>
    </location>
</feature>
<dbReference type="STRING" id="910347.SAMN05421773_10280"/>
<protein>
    <submittedName>
        <fullName evidence="2">Uncharacterized protein</fullName>
    </submittedName>
</protein>
<organism evidence="2 3">
    <name type="scientific">Streptomyces aidingensis</name>
    <dbReference type="NCBI Taxonomy" id="910347"/>
    <lineage>
        <taxon>Bacteria</taxon>
        <taxon>Bacillati</taxon>
        <taxon>Actinomycetota</taxon>
        <taxon>Actinomycetes</taxon>
        <taxon>Kitasatosporales</taxon>
        <taxon>Streptomycetaceae</taxon>
        <taxon>Streptomyces</taxon>
    </lineage>
</organism>
<dbReference type="Proteomes" id="UP000199207">
    <property type="component" value="Unassembled WGS sequence"/>
</dbReference>
<evidence type="ECO:0000256" key="1">
    <source>
        <dbReference type="SAM" id="Phobius"/>
    </source>
</evidence>
<reference evidence="2 3" key="1">
    <citation type="submission" date="2016-10" db="EMBL/GenBank/DDBJ databases">
        <authorList>
            <person name="de Groot N.N."/>
        </authorList>
    </citation>
    <scope>NUCLEOTIDE SEQUENCE [LARGE SCALE GENOMIC DNA]</scope>
    <source>
        <strain evidence="2 3">CGMCC 4.5739</strain>
    </source>
</reference>
<dbReference type="EMBL" id="FOLM01000002">
    <property type="protein sequence ID" value="SFC13441.1"/>
    <property type="molecule type" value="Genomic_DNA"/>
</dbReference>
<keyword evidence="1" id="KW-0812">Transmembrane</keyword>
<accession>A0A1I1GPK8</accession>
<evidence type="ECO:0000313" key="3">
    <source>
        <dbReference type="Proteomes" id="UP000199207"/>
    </source>
</evidence>
<name>A0A1I1GPK8_9ACTN</name>
<proteinExistence type="predicted"/>